<evidence type="ECO:0000313" key="1">
    <source>
        <dbReference type="EMBL" id="CEH17422.1"/>
    </source>
</evidence>
<name>A0A0P1BM48_9BASI</name>
<protein>
    <submittedName>
        <fullName evidence="1">Uncharacterized protein</fullName>
    </submittedName>
</protein>
<dbReference type="AlphaFoldDB" id="A0A0P1BM48"/>
<reference evidence="2" key="1">
    <citation type="submission" date="2014-09" db="EMBL/GenBank/DDBJ databases">
        <authorList>
            <person name="Sharma Rahul"/>
            <person name="Thines Marco"/>
        </authorList>
    </citation>
    <scope>NUCLEOTIDE SEQUENCE [LARGE SCALE GENOMIC DNA]</scope>
</reference>
<proteinExistence type="predicted"/>
<accession>A0A0P1BM48</accession>
<keyword evidence="2" id="KW-1185">Reference proteome</keyword>
<evidence type="ECO:0000313" key="2">
    <source>
        <dbReference type="Proteomes" id="UP000054845"/>
    </source>
</evidence>
<organism evidence="1 2">
    <name type="scientific">Ceraceosorus bombacis</name>
    <dbReference type="NCBI Taxonomy" id="401625"/>
    <lineage>
        <taxon>Eukaryota</taxon>
        <taxon>Fungi</taxon>
        <taxon>Dikarya</taxon>
        <taxon>Basidiomycota</taxon>
        <taxon>Ustilaginomycotina</taxon>
        <taxon>Exobasidiomycetes</taxon>
        <taxon>Ceraceosorales</taxon>
        <taxon>Ceraceosoraceae</taxon>
        <taxon>Ceraceosorus</taxon>
    </lineage>
</organism>
<dbReference type="Proteomes" id="UP000054845">
    <property type="component" value="Unassembled WGS sequence"/>
</dbReference>
<dbReference type="EMBL" id="CCYA01000254">
    <property type="protein sequence ID" value="CEH17422.1"/>
    <property type="molecule type" value="Genomic_DNA"/>
</dbReference>
<sequence>MSTSKSCKSIKRMKQDFFAFNIAPGVFYRKIDLASTGPATISLTLGFSRSRQYPSSPLRHEPAKVSAACTEYRLRRNSKEDQRSSSTLSC</sequence>